<keyword evidence="5 15" id="KW-0963">Cytoplasm</keyword>
<dbReference type="EMBL" id="MGKP01000023">
    <property type="protein sequence ID" value="OGN28214.1"/>
    <property type="molecule type" value="Genomic_DNA"/>
</dbReference>
<feature type="short sequence motif" description="'HIGH' region" evidence="15">
    <location>
        <begin position="43"/>
        <end position="53"/>
    </location>
</feature>
<keyword evidence="12 15" id="KW-0030">Aminoacyl-tRNA synthetase</keyword>
<evidence type="ECO:0000259" key="17">
    <source>
        <dbReference type="Pfam" id="PF08264"/>
    </source>
</evidence>
<dbReference type="PANTHER" id="PTHR42780">
    <property type="entry name" value="SOLEUCYL-TRNA SYNTHETASE"/>
    <property type="match status" value="1"/>
</dbReference>
<dbReference type="SUPFAM" id="SSF53254">
    <property type="entry name" value="Phosphoglycerate mutase-like"/>
    <property type="match status" value="1"/>
</dbReference>
<dbReference type="Gene3D" id="3.40.50.620">
    <property type="entry name" value="HUPs"/>
    <property type="match status" value="3"/>
</dbReference>
<evidence type="ECO:0000256" key="10">
    <source>
        <dbReference type="ARBA" id="ARBA00022840"/>
    </source>
</evidence>
<dbReference type="GO" id="GO:0002161">
    <property type="term" value="F:aminoacyl-tRNA deacylase activity"/>
    <property type="evidence" value="ECO:0007669"/>
    <property type="project" value="InterPro"/>
</dbReference>
<evidence type="ECO:0000256" key="2">
    <source>
        <dbReference type="ARBA" id="ARBA00004496"/>
    </source>
</evidence>
<evidence type="ECO:0000256" key="14">
    <source>
        <dbReference type="ARBA" id="ARBA00048359"/>
    </source>
</evidence>
<dbReference type="InterPro" id="IPR014729">
    <property type="entry name" value="Rossmann-like_a/b/a_fold"/>
</dbReference>
<evidence type="ECO:0000256" key="5">
    <source>
        <dbReference type="ARBA" id="ARBA00022490"/>
    </source>
</evidence>
<dbReference type="InterPro" id="IPR033709">
    <property type="entry name" value="Anticodon_Ile_ABEc"/>
</dbReference>
<comment type="subunit">
    <text evidence="4 15">Monomer.</text>
</comment>
<dbReference type="Pfam" id="PF00133">
    <property type="entry name" value="tRNA-synt_1"/>
    <property type="match status" value="2"/>
</dbReference>
<keyword evidence="6 15" id="KW-0436">Ligase</keyword>
<dbReference type="InterPro" id="IPR013078">
    <property type="entry name" value="His_Pase_superF_clade-1"/>
</dbReference>
<comment type="cofactor">
    <cofactor evidence="1 15">
        <name>Zn(2+)</name>
        <dbReference type="ChEBI" id="CHEBI:29105"/>
    </cofactor>
</comment>
<protein>
    <recommendedName>
        <fullName evidence="15">Isoleucine--tRNA ligase</fullName>
        <ecNumber evidence="15">6.1.1.5</ecNumber>
    </recommendedName>
    <alternativeName>
        <fullName evidence="15">Isoleucyl-tRNA synthetase</fullName>
        <shortName evidence="15">IleRS</shortName>
    </alternativeName>
</protein>
<dbReference type="SUPFAM" id="SSF47323">
    <property type="entry name" value="Anticodon-binding domain of a subclass of class I aminoacyl-tRNA synthetases"/>
    <property type="match status" value="1"/>
</dbReference>
<comment type="caution">
    <text evidence="18">The sequence shown here is derived from an EMBL/GenBank/DDBJ whole genome shotgun (WGS) entry which is preliminary data.</text>
</comment>
<dbReference type="CDD" id="cd07067">
    <property type="entry name" value="HP_PGM_like"/>
    <property type="match status" value="1"/>
</dbReference>
<evidence type="ECO:0000256" key="1">
    <source>
        <dbReference type="ARBA" id="ARBA00001947"/>
    </source>
</evidence>
<dbReference type="InterPro" id="IPR002301">
    <property type="entry name" value="Ile-tRNA-ligase"/>
</dbReference>
<dbReference type="GO" id="GO:0005524">
    <property type="term" value="F:ATP binding"/>
    <property type="evidence" value="ECO:0007669"/>
    <property type="project" value="UniProtKB-UniRule"/>
</dbReference>
<dbReference type="SUPFAM" id="SSF52374">
    <property type="entry name" value="Nucleotidylyl transferase"/>
    <property type="match status" value="1"/>
</dbReference>
<dbReference type="InterPro" id="IPR013155">
    <property type="entry name" value="M/V/L/I-tRNA-synth_anticd-bd"/>
</dbReference>
<evidence type="ECO:0000256" key="13">
    <source>
        <dbReference type="ARBA" id="ARBA00025217"/>
    </source>
</evidence>
<evidence type="ECO:0000256" key="12">
    <source>
        <dbReference type="ARBA" id="ARBA00023146"/>
    </source>
</evidence>
<keyword evidence="11 15" id="KW-0648">Protein biosynthesis</keyword>
<dbReference type="GO" id="GO:0006428">
    <property type="term" value="P:isoleucyl-tRNA aminoacylation"/>
    <property type="evidence" value="ECO:0007669"/>
    <property type="project" value="UniProtKB-UniRule"/>
</dbReference>
<feature type="short sequence motif" description="'KMSKS' region" evidence="15">
    <location>
        <begin position="815"/>
        <end position="819"/>
    </location>
</feature>
<comment type="function">
    <text evidence="13 15">Catalyzes the attachment of isoleucine to tRNA(Ile). As IleRS can inadvertently accommodate and process structurally similar amino acids such as valine, to avoid such errors it has two additional distinct tRNA(Ile)-dependent editing activities. One activity is designated as 'pretransfer' editing and involves the hydrolysis of activated Val-AMP. The other activity is designated 'posttransfer' editing and involves deacylation of mischarged Val-tRNA(Ile).</text>
</comment>
<comment type="catalytic activity">
    <reaction evidence="14 15">
        <text>tRNA(Ile) + L-isoleucine + ATP = L-isoleucyl-tRNA(Ile) + AMP + diphosphate</text>
        <dbReference type="Rhea" id="RHEA:11060"/>
        <dbReference type="Rhea" id="RHEA-COMP:9666"/>
        <dbReference type="Rhea" id="RHEA-COMP:9695"/>
        <dbReference type="ChEBI" id="CHEBI:30616"/>
        <dbReference type="ChEBI" id="CHEBI:33019"/>
        <dbReference type="ChEBI" id="CHEBI:58045"/>
        <dbReference type="ChEBI" id="CHEBI:78442"/>
        <dbReference type="ChEBI" id="CHEBI:78528"/>
        <dbReference type="ChEBI" id="CHEBI:456215"/>
        <dbReference type="EC" id="6.1.1.5"/>
    </reaction>
</comment>
<dbReference type="InterPro" id="IPR009080">
    <property type="entry name" value="tRNAsynth_Ia_anticodon-bd"/>
</dbReference>
<evidence type="ECO:0000256" key="4">
    <source>
        <dbReference type="ARBA" id="ARBA00011245"/>
    </source>
</evidence>
<evidence type="ECO:0000256" key="6">
    <source>
        <dbReference type="ARBA" id="ARBA00022598"/>
    </source>
</evidence>
<dbReference type="PANTHER" id="PTHR42780:SF1">
    <property type="entry name" value="ISOLEUCINE--TRNA LIGASE, CYTOPLASMIC"/>
    <property type="match status" value="1"/>
</dbReference>
<reference evidence="18 19" key="1">
    <citation type="journal article" date="2016" name="Nat. Commun.">
        <title>Thousands of microbial genomes shed light on interconnected biogeochemical processes in an aquifer system.</title>
        <authorList>
            <person name="Anantharaman K."/>
            <person name="Brown C.T."/>
            <person name="Hug L.A."/>
            <person name="Sharon I."/>
            <person name="Castelle C.J."/>
            <person name="Probst A.J."/>
            <person name="Thomas B.C."/>
            <person name="Singh A."/>
            <person name="Wilkins M.J."/>
            <person name="Karaoz U."/>
            <person name="Brodie E.L."/>
            <person name="Williams K.H."/>
            <person name="Hubbard S.S."/>
            <person name="Banfield J.F."/>
        </authorList>
    </citation>
    <scope>NUCLEOTIDE SEQUENCE [LARGE SCALE GENOMIC DNA]</scope>
</reference>
<keyword evidence="8 15" id="KW-0547">Nucleotide-binding</keyword>
<evidence type="ECO:0000256" key="7">
    <source>
        <dbReference type="ARBA" id="ARBA00022723"/>
    </source>
</evidence>
<evidence type="ECO:0000313" key="18">
    <source>
        <dbReference type="EMBL" id="OGN28214.1"/>
    </source>
</evidence>
<evidence type="ECO:0000256" key="11">
    <source>
        <dbReference type="ARBA" id="ARBA00022917"/>
    </source>
</evidence>
<dbReference type="GO" id="GO:0004822">
    <property type="term" value="F:isoleucine-tRNA ligase activity"/>
    <property type="evidence" value="ECO:0007669"/>
    <property type="project" value="UniProtKB-UniRule"/>
</dbReference>
<dbReference type="CDD" id="cd07961">
    <property type="entry name" value="Anticodon_Ia_Ile_ABEc"/>
    <property type="match status" value="1"/>
</dbReference>
<keyword evidence="7 15" id="KW-0479">Metal-binding</keyword>
<dbReference type="SUPFAM" id="SSF50677">
    <property type="entry name" value="ValRS/IleRS/LeuRS editing domain"/>
    <property type="match status" value="1"/>
</dbReference>
<keyword evidence="9 15" id="KW-0862">Zinc</keyword>
<evidence type="ECO:0000256" key="9">
    <source>
        <dbReference type="ARBA" id="ARBA00022833"/>
    </source>
</evidence>
<comment type="subcellular location">
    <subcellularLocation>
        <location evidence="2 15">Cytoplasm</location>
    </subcellularLocation>
</comment>
<accession>A0A1F8GS17</accession>
<organism evidence="18 19">
    <name type="scientific">Candidatus Yanofskybacteria bacterium RIFCSPLOWO2_01_FULL_49_25</name>
    <dbReference type="NCBI Taxonomy" id="1802701"/>
    <lineage>
        <taxon>Bacteria</taxon>
        <taxon>Candidatus Yanofskyibacteriota</taxon>
    </lineage>
</organism>
<dbReference type="EC" id="6.1.1.5" evidence="15"/>
<evidence type="ECO:0000256" key="15">
    <source>
        <dbReference type="HAMAP-Rule" id="MF_02003"/>
    </source>
</evidence>
<dbReference type="Pfam" id="PF00300">
    <property type="entry name" value="His_Phos_1"/>
    <property type="match status" value="1"/>
</dbReference>
<feature type="domain" description="Aminoacyl-tRNA synthetase class Ia" evidence="16">
    <location>
        <begin position="703"/>
        <end position="844"/>
    </location>
</feature>
<proteinExistence type="inferred from homology"/>
<dbReference type="InterPro" id="IPR002300">
    <property type="entry name" value="aa-tRNA-synth_Ia"/>
</dbReference>
<dbReference type="HAMAP" id="MF_02003">
    <property type="entry name" value="Ile_tRNA_synth_type2"/>
    <property type="match status" value="1"/>
</dbReference>
<dbReference type="STRING" id="1802701.A3A33_02565"/>
<dbReference type="PRINTS" id="PR00984">
    <property type="entry name" value="TRNASYNTHILE"/>
</dbReference>
<dbReference type="SMART" id="SM00855">
    <property type="entry name" value="PGAM"/>
    <property type="match status" value="1"/>
</dbReference>
<evidence type="ECO:0000259" key="16">
    <source>
        <dbReference type="Pfam" id="PF00133"/>
    </source>
</evidence>
<dbReference type="GO" id="GO:0005737">
    <property type="term" value="C:cytoplasm"/>
    <property type="evidence" value="ECO:0007669"/>
    <property type="project" value="UniProtKB-SubCell"/>
</dbReference>
<evidence type="ECO:0000256" key="8">
    <source>
        <dbReference type="ARBA" id="ARBA00022741"/>
    </source>
</evidence>
<dbReference type="Proteomes" id="UP000179047">
    <property type="component" value="Unassembled WGS sequence"/>
</dbReference>
<gene>
    <name evidence="15" type="primary">ileS</name>
    <name evidence="18" type="ORF">A3A33_02565</name>
</gene>
<dbReference type="InterPro" id="IPR023586">
    <property type="entry name" value="Ile-tRNA-ligase_type2"/>
</dbReference>
<dbReference type="InterPro" id="IPR029033">
    <property type="entry name" value="His_PPase_superfam"/>
</dbReference>
<name>A0A1F8GS17_9BACT</name>
<feature type="domain" description="Methionyl/Valyl/Leucyl/Isoleucyl-tRNA synthetase anticodon-binding" evidence="17">
    <location>
        <begin position="899"/>
        <end position="1045"/>
    </location>
</feature>
<dbReference type="Pfam" id="PF08264">
    <property type="entry name" value="Anticodon_1"/>
    <property type="match status" value="1"/>
</dbReference>
<comment type="domain">
    <text evidence="15">IleRS has two distinct active sites: one for aminoacylation and one for editing. The misactivated valine is translocated from the active site to the editing site, which sterically excludes the correctly activated isoleucine. The single editing site contains two valyl binding pockets, one specific for each substrate (Val-AMP or Val-tRNA(Ile)).</text>
</comment>
<dbReference type="GO" id="GO:0000049">
    <property type="term" value="F:tRNA binding"/>
    <property type="evidence" value="ECO:0007669"/>
    <property type="project" value="InterPro"/>
</dbReference>
<feature type="domain" description="Aminoacyl-tRNA synthetase class Ia" evidence="16">
    <location>
        <begin position="12"/>
        <end position="498"/>
    </location>
</feature>
<evidence type="ECO:0000256" key="3">
    <source>
        <dbReference type="ARBA" id="ARBA00007078"/>
    </source>
</evidence>
<keyword evidence="10 15" id="KW-0067">ATP-binding</keyword>
<comment type="similarity">
    <text evidence="3 15">Belongs to the class-I aminoacyl-tRNA synthetase family. IleS type 2 subfamily.</text>
</comment>
<evidence type="ECO:0000313" key="19">
    <source>
        <dbReference type="Proteomes" id="UP000179047"/>
    </source>
</evidence>
<dbReference type="AlphaFoldDB" id="A0A1F8GS17"/>
<dbReference type="Gene3D" id="1.10.730.10">
    <property type="entry name" value="Isoleucyl-tRNA Synthetase, Domain 1"/>
    <property type="match status" value="1"/>
</dbReference>
<feature type="binding site" evidence="15">
    <location>
        <position position="818"/>
    </location>
    <ligand>
        <name>ATP</name>
        <dbReference type="ChEBI" id="CHEBI:30616"/>
    </ligand>
</feature>
<dbReference type="FunFam" id="3.40.50.620:FF:000063">
    <property type="entry name" value="Isoleucine--tRNA ligase"/>
    <property type="match status" value="1"/>
</dbReference>
<sequence>MADFDIQKLEEKILKFWDDRDIFARTLKEREGKKRFVFFDGPPTANGKPGIHHFIGRAFKDLWPRYKTMRGYYVARKAGWDTHGLPVEIEVEKELGLKNKKDIESYGIAKFNAKAKASVWKYKEEWQRFTKRIGFWLDLEHPYITYEPSYMETLWWIIAQIHKGGHLYEGHKVLPWCTRCGTALSSHEVAQGYQDVTEVSVYVKLKAKSEKLKAKNKKLQELIDGGNLYFTAWTTTPWTLPGNVALAVGEKINYIVAKSQEQNSELYIIAKERAEAVLSAGYEAVLEVTGKDLIWLAYEPLFDIKPLQTEKSHRVYPADFVTTTDGTGIVHTAVMYGEDDYELGKKLGLPMHHTVAENGTFTKDVPGFEGQYVKTAEKGIIEKLAADGLLLKAEPYTHSYPHCWRCKRPLLYYARNSWFVAMSKLRKQLLKNNNKINWYPEHLKEGRFGEFLKEVKDWAFSRERYWGTPLPVWKCTNCMAQRVIGSLAELEEHRYKKSNTFHLVRHGHSENNAPDGLTGTTNYRLETDTYHLTADGKKTIEELALKLKESGGVDAIYVSPFMRAKETAEILKKHLGCAVHVDPQLGETTFNIEYDNHPYEAGKGFDSFSVGNFDEHNGAGESLRQLRERMTGVVRALDKEHEGKRFVIVSHGHPLWMLTSFFENKSDQATFAEKNTLYTQQGDARTYTLPNYPYDEHGELDLHRPYIDEITLKCTDCGGEMRRVKEVVDVWFDSGAMPYAQWHYPFPPEEGSALGRENFEDSFKQSFPAEFITEAIDQTRGWFYTLLAISTLLGKGAPYKNVVSYSHVLDEKGKKMSKSIGNVVDPWKVIEQYGVDATRWYFYSVNDPGDPKLFAVADVGKRLHGFIMTLVNSLRFLELYDKPTGSHSKAKPNSQTPLDRWILSRLHDTIGITGVALDAYDPVTASRGIEQFVVDDLSNWWIRRSRDRFQHPVDEESLQETLNFFRYLLIEISKLCAPFIPFMAEHLYKQIANRKESVHLEDWPKAQKKYLDPALETHMKRVREISSLALAQRKIAGIKVRQPLATLTVKEGIAPELEEYLKDEINVKRIAVDPAQTEPIMLDTTITEELKLEGYAREIMRNIQDMRKEAGYKLDELVRVYWRTDSTEIQAALTAHEKEIMSDTSLQTLDMAKQKDIGFDVEHEFKIGSETLTLTLKK</sequence>
<dbReference type="GO" id="GO:0008270">
    <property type="term" value="F:zinc ion binding"/>
    <property type="evidence" value="ECO:0007669"/>
    <property type="project" value="UniProtKB-UniRule"/>
</dbReference>
<dbReference type="InterPro" id="IPR009008">
    <property type="entry name" value="Val/Leu/Ile-tRNA-synth_edit"/>
</dbReference>